<name>A0A067NHI3_PLEO1</name>
<reference evidence="3" key="1">
    <citation type="journal article" date="2014" name="Proc. Natl. Acad. Sci. U.S.A.">
        <title>Extensive sampling of basidiomycete genomes demonstrates inadequacy of the white-rot/brown-rot paradigm for wood decay fungi.</title>
        <authorList>
            <person name="Riley R."/>
            <person name="Salamov A.A."/>
            <person name="Brown D.W."/>
            <person name="Nagy L.G."/>
            <person name="Floudas D."/>
            <person name="Held B.W."/>
            <person name="Levasseur A."/>
            <person name="Lombard V."/>
            <person name="Morin E."/>
            <person name="Otillar R."/>
            <person name="Lindquist E.A."/>
            <person name="Sun H."/>
            <person name="LaButti K.M."/>
            <person name="Schmutz J."/>
            <person name="Jabbour D."/>
            <person name="Luo H."/>
            <person name="Baker S.E."/>
            <person name="Pisabarro A.G."/>
            <person name="Walton J.D."/>
            <person name="Blanchette R.A."/>
            <person name="Henrissat B."/>
            <person name="Martin F."/>
            <person name="Cullen D."/>
            <person name="Hibbett D.S."/>
            <person name="Grigoriev I.V."/>
        </authorList>
    </citation>
    <scope>NUCLEOTIDE SEQUENCE [LARGE SCALE GENOMIC DNA]</scope>
    <source>
        <strain evidence="3">PC15</strain>
    </source>
</reference>
<dbReference type="EMBL" id="KL198009">
    <property type="protein sequence ID" value="KDQ26415.1"/>
    <property type="molecule type" value="Genomic_DNA"/>
</dbReference>
<dbReference type="GO" id="GO:0006401">
    <property type="term" value="P:RNA catabolic process"/>
    <property type="evidence" value="ECO:0007669"/>
    <property type="project" value="InterPro"/>
</dbReference>
<organism evidence="2 3">
    <name type="scientific">Pleurotus ostreatus (strain PC15)</name>
    <name type="common">Oyster mushroom</name>
    <dbReference type="NCBI Taxonomy" id="1137138"/>
    <lineage>
        <taxon>Eukaryota</taxon>
        <taxon>Fungi</taxon>
        <taxon>Dikarya</taxon>
        <taxon>Basidiomycota</taxon>
        <taxon>Agaricomycotina</taxon>
        <taxon>Agaricomycetes</taxon>
        <taxon>Agaricomycetidae</taxon>
        <taxon>Agaricales</taxon>
        <taxon>Pleurotineae</taxon>
        <taxon>Pleurotaceae</taxon>
        <taxon>Pleurotus</taxon>
    </lineage>
</organism>
<feature type="region of interest" description="Disordered" evidence="1">
    <location>
        <begin position="48"/>
        <end position="83"/>
    </location>
</feature>
<feature type="compositionally biased region" description="Basic and acidic residues" evidence="1">
    <location>
        <begin position="132"/>
        <end position="150"/>
    </location>
</feature>
<feature type="region of interest" description="Disordered" evidence="1">
    <location>
        <begin position="132"/>
        <end position="192"/>
    </location>
</feature>
<dbReference type="InterPro" id="IPR013924">
    <property type="entry name" value="RNase_H2_suC"/>
</dbReference>
<dbReference type="CDD" id="cd09271">
    <property type="entry name" value="RNase_H2-C"/>
    <property type="match status" value="1"/>
</dbReference>
<feature type="compositionally biased region" description="Low complexity" evidence="1">
    <location>
        <begin position="56"/>
        <end position="70"/>
    </location>
</feature>
<proteinExistence type="predicted"/>
<dbReference type="PANTHER" id="PTHR47204:SF1">
    <property type="entry name" value="RIBONUCLEASE H2 SUBUNIT C"/>
    <property type="match status" value="1"/>
</dbReference>
<dbReference type="InParanoid" id="A0A067NHI3"/>
<dbReference type="Proteomes" id="UP000027073">
    <property type="component" value="Unassembled WGS sequence"/>
</dbReference>
<sequence>MSASIQIKHTSVQLPECKVNLMPFHLNHDGPAPISTYFMVDAAKEAVGAPSGTNKTDSTVSDTQDDTTGSKTNAPSDSKMNVDGHLSSTVLEDKTASSSSSKTRFISTFRGRTIQGLNVELPTGYVGVVLKPKESSEGERKNVRDERAEGGESSTGRVTRGSSKAQGGKKSKKPVEEEQEEHGIPPDLDENAKRILVPTSSFSSFVIWHPDIPVDEGRDEYYRTLKEWTQLASVLHREE</sequence>
<gene>
    <name evidence="2" type="ORF">PLEOSDRAFT_1105320</name>
</gene>
<evidence type="ECO:0000313" key="3">
    <source>
        <dbReference type="Proteomes" id="UP000027073"/>
    </source>
</evidence>
<dbReference type="VEuPathDB" id="FungiDB:PLEOSDRAFT_1105320"/>
<dbReference type="OrthoDB" id="6222486at2759"/>
<accession>A0A067NHI3</accession>
<protein>
    <submittedName>
        <fullName evidence="2">Uncharacterized protein</fullName>
    </submittedName>
</protein>
<dbReference type="HOGENOM" id="CLU_071098_0_0_1"/>
<dbReference type="STRING" id="1137138.A0A067NHI3"/>
<dbReference type="AlphaFoldDB" id="A0A067NHI3"/>
<dbReference type="PANTHER" id="PTHR47204">
    <property type="entry name" value="OS02G0168900 PROTEIN"/>
    <property type="match status" value="1"/>
</dbReference>
<dbReference type="Gene3D" id="2.40.128.680">
    <property type="match status" value="1"/>
</dbReference>
<dbReference type="Pfam" id="PF08615">
    <property type="entry name" value="RNase_H2_suC"/>
    <property type="match status" value="1"/>
</dbReference>
<evidence type="ECO:0000313" key="2">
    <source>
        <dbReference type="EMBL" id="KDQ26415.1"/>
    </source>
</evidence>
<evidence type="ECO:0000256" key="1">
    <source>
        <dbReference type="SAM" id="MobiDB-lite"/>
    </source>
</evidence>
<dbReference type="GO" id="GO:0032299">
    <property type="term" value="C:ribonuclease H2 complex"/>
    <property type="evidence" value="ECO:0007669"/>
    <property type="project" value="InterPro"/>
</dbReference>
<feature type="compositionally biased region" description="Basic and acidic residues" evidence="1">
    <location>
        <begin position="173"/>
        <end position="184"/>
    </location>
</feature>